<dbReference type="SUPFAM" id="SSF56925">
    <property type="entry name" value="OMPA-like"/>
    <property type="match status" value="1"/>
</dbReference>
<organism evidence="1 2">
    <name type="scientific">Marinospirillum insulare</name>
    <dbReference type="NCBI Taxonomy" id="217169"/>
    <lineage>
        <taxon>Bacteria</taxon>
        <taxon>Pseudomonadati</taxon>
        <taxon>Pseudomonadota</taxon>
        <taxon>Gammaproteobacteria</taxon>
        <taxon>Oceanospirillales</taxon>
        <taxon>Oceanospirillaceae</taxon>
        <taxon>Marinospirillum</taxon>
    </lineage>
</organism>
<sequence length="187" mass="20177">MRFKNLSCLNSGLLITSLMVGLVTSQVALAETQPMFGLRLAMADTDFSGVASSASSTTSGFGVVLGVKQPSYRVYADLNFYTWDEVNTRTIHANYDYLWRADKSWQVFTGIYGGLVDLEVEAANKYQSGPSAGVQAGLLLPLGSSGWSLETGLRYGGFSAKLLNPETNQEVKIKSQAEGFISLSFSS</sequence>
<reference evidence="2" key="1">
    <citation type="journal article" date="2019" name="Int. J. Syst. Evol. Microbiol.">
        <title>The Global Catalogue of Microorganisms (GCM) 10K type strain sequencing project: providing services to taxonomists for standard genome sequencing and annotation.</title>
        <authorList>
            <consortium name="The Broad Institute Genomics Platform"/>
            <consortium name="The Broad Institute Genome Sequencing Center for Infectious Disease"/>
            <person name="Wu L."/>
            <person name="Ma J."/>
        </authorList>
    </citation>
    <scope>NUCLEOTIDE SEQUENCE [LARGE SCALE GENOMIC DNA]</scope>
    <source>
        <strain evidence="2">NBRC 100033</strain>
    </source>
</reference>
<protein>
    <recommendedName>
        <fullName evidence="3">Outer membrane protein beta-barrel domain-containing protein</fullName>
    </recommendedName>
</protein>
<gene>
    <name evidence="1" type="ORF">GCM10007878_11400</name>
</gene>
<evidence type="ECO:0000313" key="2">
    <source>
        <dbReference type="Proteomes" id="UP001156682"/>
    </source>
</evidence>
<name>A0ABQ5ZXG1_9GAMM</name>
<dbReference type="RefSeq" id="WP_027850021.1">
    <property type="nucleotide sequence ID" value="NZ_BSOR01000016.1"/>
</dbReference>
<proteinExistence type="predicted"/>
<accession>A0ABQ5ZXG1</accession>
<evidence type="ECO:0008006" key="3">
    <source>
        <dbReference type="Google" id="ProtNLM"/>
    </source>
</evidence>
<comment type="caution">
    <text evidence="1">The sequence shown here is derived from an EMBL/GenBank/DDBJ whole genome shotgun (WGS) entry which is preliminary data.</text>
</comment>
<keyword evidence="2" id="KW-1185">Reference proteome</keyword>
<dbReference type="InterPro" id="IPR011250">
    <property type="entry name" value="OMP/PagP_B-barrel"/>
</dbReference>
<dbReference type="Proteomes" id="UP001156682">
    <property type="component" value="Unassembled WGS sequence"/>
</dbReference>
<dbReference type="EMBL" id="BSOR01000016">
    <property type="protein sequence ID" value="GLR63705.1"/>
    <property type="molecule type" value="Genomic_DNA"/>
</dbReference>
<dbReference type="Gene3D" id="2.40.160.20">
    <property type="match status" value="1"/>
</dbReference>
<evidence type="ECO:0000313" key="1">
    <source>
        <dbReference type="EMBL" id="GLR63705.1"/>
    </source>
</evidence>